<dbReference type="GeneID" id="54300657"/>
<feature type="compositionally biased region" description="Polar residues" evidence="1">
    <location>
        <begin position="1"/>
        <end position="11"/>
    </location>
</feature>
<dbReference type="RefSeq" id="XP_033397783.1">
    <property type="nucleotide sequence ID" value="XM_033543160.1"/>
</dbReference>
<name>A0A6A6BHP3_9PEZI</name>
<dbReference type="AlphaFoldDB" id="A0A6A6BHP3"/>
<organism evidence="2 3">
    <name type="scientific">Aplosporella prunicola CBS 121167</name>
    <dbReference type="NCBI Taxonomy" id="1176127"/>
    <lineage>
        <taxon>Eukaryota</taxon>
        <taxon>Fungi</taxon>
        <taxon>Dikarya</taxon>
        <taxon>Ascomycota</taxon>
        <taxon>Pezizomycotina</taxon>
        <taxon>Dothideomycetes</taxon>
        <taxon>Dothideomycetes incertae sedis</taxon>
        <taxon>Botryosphaeriales</taxon>
        <taxon>Aplosporellaceae</taxon>
        <taxon>Aplosporella</taxon>
    </lineage>
</organism>
<accession>A0A6A6BHP3</accession>
<sequence length="137" mass="14870">MKSRTNATKGSSPAKITPSPAAIKKSGTTTHRVSSISQPGQTSTSRGHGRPRRSQHPVVVIAKTPPRKQGKPAEIADSGETDGRGAHLKEMHRFFREKRPQLAQWSFKTQQKKLGKMGANLVAQIPDIGESKPVEAE</sequence>
<reference evidence="2" key="1">
    <citation type="journal article" date="2020" name="Stud. Mycol.">
        <title>101 Dothideomycetes genomes: a test case for predicting lifestyles and emergence of pathogens.</title>
        <authorList>
            <person name="Haridas S."/>
            <person name="Albert R."/>
            <person name="Binder M."/>
            <person name="Bloem J."/>
            <person name="Labutti K."/>
            <person name="Salamov A."/>
            <person name="Andreopoulos B."/>
            <person name="Baker S."/>
            <person name="Barry K."/>
            <person name="Bills G."/>
            <person name="Bluhm B."/>
            <person name="Cannon C."/>
            <person name="Castanera R."/>
            <person name="Culley D."/>
            <person name="Daum C."/>
            <person name="Ezra D."/>
            <person name="Gonzalez J."/>
            <person name="Henrissat B."/>
            <person name="Kuo A."/>
            <person name="Liang C."/>
            <person name="Lipzen A."/>
            <person name="Lutzoni F."/>
            <person name="Magnuson J."/>
            <person name="Mondo S."/>
            <person name="Nolan M."/>
            <person name="Ohm R."/>
            <person name="Pangilinan J."/>
            <person name="Park H.-J."/>
            <person name="Ramirez L."/>
            <person name="Alfaro M."/>
            <person name="Sun H."/>
            <person name="Tritt A."/>
            <person name="Yoshinaga Y."/>
            <person name="Zwiers L.-H."/>
            <person name="Turgeon B."/>
            <person name="Goodwin S."/>
            <person name="Spatafora J."/>
            <person name="Crous P."/>
            <person name="Grigoriev I."/>
        </authorList>
    </citation>
    <scope>NUCLEOTIDE SEQUENCE</scope>
    <source>
        <strain evidence="2">CBS 121167</strain>
    </source>
</reference>
<gene>
    <name evidence="2" type="ORF">K452DRAFT_308466</name>
</gene>
<proteinExistence type="predicted"/>
<evidence type="ECO:0000256" key="1">
    <source>
        <dbReference type="SAM" id="MobiDB-lite"/>
    </source>
</evidence>
<feature type="compositionally biased region" description="Polar residues" evidence="1">
    <location>
        <begin position="26"/>
        <end position="46"/>
    </location>
</feature>
<feature type="region of interest" description="Disordered" evidence="1">
    <location>
        <begin position="1"/>
        <end position="87"/>
    </location>
</feature>
<protein>
    <submittedName>
        <fullName evidence="2">Uncharacterized protein</fullName>
    </submittedName>
</protein>
<dbReference type="EMBL" id="ML995485">
    <property type="protein sequence ID" value="KAF2142071.1"/>
    <property type="molecule type" value="Genomic_DNA"/>
</dbReference>
<dbReference type="Proteomes" id="UP000799438">
    <property type="component" value="Unassembled WGS sequence"/>
</dbReference>
<keyword evidence="3" id="KW-1185">Reference proteome</keyword>
<evidence type="ECO:0000313" key="3">
    <source>
        <dbReference type="Proteomes" id="UP000799438"/>
    </source>
</evidence>
<evidence type="ECO:0000313" key="2">
    <source>
        <dbReference type="EMBL" id="KAF2142071.1"/>
    </source>
</evidence>